<dbReference type="NCBIfam" id="TIGR03815">
    <property type="entry name" value="CpaE_hom_Actino"/>
    <property type="match status" value="1"/>
</dbReference>
<organism evidence="3 4">
    <name type="scientific">Embleya scabrispora</name>
    <dbReference type="NCBI Taxonomy" id="159449"/>
    <lineage>
        <taxon>Bacteria</taxon>
        <taxon>Bacillati</taxon>
        <taxon>Actinomycetota</taxon>
        <taxon>Actinomycetes</taxon>
        <taxon>Kitasatosporales</taxon>
        <taxon>Streptomycetaceae</taxon>
        <taxon>Embleya</taxon>
    </lineage>
</organism>
<dbReference type="STRING" id="159449.B4N89_16045"/>
<sequence length="349" mass="35825">MTGDPALLDELLRLCAVAGIEPEVQPDAGAARAAWPGAPLVIVGDDVTPGLARCGLPRREDVVLIGDDLDDGDVWRRAVDVGADHVVFLPDAEHWIVDRLGDVAEGTGPDAHTIAVLGGCGGSGASTLACALGVAAVRTGLATALVDVDPLGGGLDVLLGGEDESGLRWSDLASARGRIDGGALSDALPHLHGLTVLSWDRDRPPAIPPETVRSVVRAVRRRHDVVVLDVPRHADPATAEALRLCDTGLLVVPAEVRALAAAAQVAGRVGSMVRDLRAVVRQPSSSGLTSEAVARGLGLPLAGELRPEAGLAAATERGDPPGLRTRGPLARFCRDYLAGNPAGVAREAA</sequence>
<dbReference type="Pfam" id="PF26563">
    <property type="entry name" value="Rv3660c_N"/>
    <property type="match status" value="1"/>
</dbReference>
<evidence type="ECO:0000259" key="2">
    <source>
        <dbReference type="Pfam" id="PF26563"/>
    </source>
</evidence>
<dbReference type="Proteomes" id="UP000190037">
    <property type="component" value="Unassembled WGS sequence"/>
</dbReference>
<dbReference type="GO" id="GO:0009898">
    <property type="term" value="C:cytoplasmic side of plasma membrane"/>
    <property type="evidence" value="ECO:0007669"/>
    <property type="project" value="TreeGrafter"/>
</dbReference>
<dbReference type="Pfam" id="PF01656">
    <property type="entry name" value="CbiA"/>
    <property type="match status" value="1"/>
</dbReference>
<dbReference type="GO" id="GO:0016887">
    <property type="term" value="F:ATP hydrolysis activity"/>
    <property type="evidence" value="ECO:0007669"/>
    <property type="project" value="TreeGrafter"/>
</dbReference>
<comment type="caution">
    <text evidence="3">The sequence shown here is derived from an EMBL/GenBank/DDBJ whole genome shotgun (WGS) entry which is preliminary data.</text>
</comment>
<dbReference type="GO" id="GO:0005829">
    <property type="term" value="C:cytosol"/>
    <property type="evidence" value="ECO:0007669"/>
    <property type="project" value="TreeGrafter"/>
</dbReference>
<dbReference type="InterPro" id="IPR059050">
    <property type="entry name" value="Rv3660c_N"/>
</dbReference>
<dbReference type="SUPFAM" id="SSF52540">
    <property type="entry name" value="P-loop containing nucleoside triphosphate hydrolases"/>
    <property type="match status" value="1"/>
</dbReference>
<dbReference type="InterPro" id="IPR027417">
    <property type="entry name" value="P-loop_NTPase"/>
</dbReference>
<dbReference type="InterPro" id="IPR022521">
    <property type="entry name" value="Rv3660c"/>
</dbReference>
<dbReference type="CDD" id="cd01983">
    <property type="entry name" value="SIMIBI"/>
    <property type="match status" value="1"/>
</dbReference>
<dbReference type="AlphaFoldDB" id="A0A1T3NZV2"/>
<dbReference type="GO" id="GO:0005524">
    <property type="term" value="F:ATP binding"/>
    <property type="evidence" value="ECO:0007669"/>
    <property type="project" value="TreeGrafter"/>
</dbReference>
<proteinExistence type="predicted"/>
<dbReference type="InterPro" id="IPR002586">
    <property type="entry name" value="CobQ/CobB/MinD/ParA_Nub-bd_dom"/>
</dbReference>
<dbReference type="GO" id="GO:0051782">
    <property type="term" value="P:negative regulation of cell division"/>
    <property type="evidence" value="ECO:0007669"/>
    <property type="project" value="TreeGrafter"/>
</dbReference>
<protein>
    <submittedName>
        <fullName evidence="3">Septum formation initiator</fullName>
    </submittedName>
</protein>
<dbReference type="InterPro" id="IPR050625">
    <property type="entry name" value="ParA/MinD_ATPase"/>
</dbReference>
<feature type="domain" description="CobQ/CobB/MinD/ParA nucleotide binding" evidence="1">
    <location>
        <begin position="114"/>
        <end position="255"/>
    </location>
</feature>
<evidence type="ECO:0000313" key="4">
    <source>
        <dbReference type="Proteomes" id="UP000190037"/>
    </source>
</evidence>
<name>A0A1T3NZV2_9ACTN</name>
<feature type="domain" description="Rv3660c-like CheY-like N-terminal" evidence="2">
    <location>
        <begin position="1"/>
        <end position="107"/>
    </location>
</feature>
<gene>
    <name evidence="3" type="ORF">B4N89_16045</name>
</gene>
<dbReference type="EMBL" id="MWQN01000001">
    <property type="protein sequence ID" value="OPC82242.1"/>
    <property type="molecule type" value="Genomic_DNA"/>
</dbReference>
<keyword evidence="4" id="KW-1185">Reference proteome</keyword>
<evidence type="ECO:0000313" key="3">
    <source>
        <dbReference type="EMBL" id="OPC82242.1"/>
    </source>
</evidence>
<evidence type="ECO:0000259" key="1">
    <source>
        <dbReference type="Pfam" id="PF01656"/>
    </source>
</evidence>
<reference evidence="3 4" key="1">
    <citation type="submission" date="2017-03" db="EMBL/GenBank/DDBJ databases">
        <title>Draft genome sequence of Streptomyces scabrisporus NF3, endophyte isolated from Amphipterygium adstringens.</title>
        <authorList>
            <person name="Vazquez M."/>
            <person name="Ceapa C.D."/>
            <person name="Rodriguez Luna D."/>
            <person name="Sanchez Esquivel S."/>
        </authorList>
    </citation>
    <scope>NUCLEOTIDE SEQUENCE [LARGE SCALE GENOMIC DNA]</scope>
    <source>
        <strain evidence="3 4">NF3</strain>
    </source>
</reference>
<dbReference type="PANTHER" id="PTHR43384:SF11">
    <property type="entry name" value="SEPTUM SITE DETERMINING PROTEIN"/>
    <property type="match status" value="1"/>
</dbReference>
<dbReference type="Gene3D" id="3.40.50.300">
    <property type="entry name" value="P-loop containing nucleotide triphosphate hydrolases"/>
    <property type="match status" value="1"/>
</dbReference>
<dbReference type="PANTHER" id="PTHR43384">
    <property type="entry name" value="SEPTUM SITE-DETERMINING PROTEIN MIND HOMOLOG, CHLOROPLASTIC-RELATED"/>
    <property type="match status" value="1"/>
</dbReference>
<accession>A0A1T3NZV2</accession>
<dbReference type="OrthoDB" id="3252838at2"/>